<keyword evidence="3" id="KW-1185">Reference proteome</keyword>
<dbReference type="AlphaFoldDB" id="A0A699YGW0"/>
<dbReference type="Proteomes" id="UP000485058">
    <property type="component" value="Unassembled WGS sequence"/>
</dbReference>
<feature type="region of interest" description="Disordered" evidence="1">
    <location>
        <begin position="206"/>
        <end position="231"/>
    </location>
</feature>
<organism evidence="2 3">
    <name type="scientific">Haematococcus lacustris</name>
    <name type="common">Green alga</name>
    <name type="synonym">Haematococcus pluvialis</name>
    <dbReference type="NCBI Taxonomy" id="44745"/>
    <lineage>
        <taxon>Eukaryota</taxon>
        <taxon>Viridiplantae</taxon>
        <taxon>Chlorophyta</taxon>
        <taxon>core chlorophytes</taxon>
        <taxon>Chlorophyceae</taxon>
        <taxon>CS clade</taxon>
        <taxon>Chlamydomonadales</taxon>
        <taxon>Haematococcaceae</taxon>
        <taxon>Haematococcus</taxon>
    </lineage>
</organism>
<evidence type="ECO:0000313" key="3">
    <source>
        <dbReference type="Proteomes" id="UP000485058"/>
    </source>
</evidence>
<evidence type="ECO:0000256" key="1">
    <source>
        <dbReference type="SAM" id="MobiDB-lite"/>
    </source>
</evidence>
<feature type="region of interest" description="Disordered" evidence="1">
    <location>
        <begin position="82"/>
        <end position="103"/>
    </location>
</feature>
<sequence>MGSQGSQGKPKAAAKCSQEQQPGANKQLRKAANTAKSCSLGTKQPGGIVNKKAAALLGQEDASSQVLRVTLQPLGPFPLTLPCPITNTSKSPTSPLPPSPPLSPDIVVPSLPYPAARREPPLVPLLPAQSHSSPPSPACPLFSSSLRTQPSWPPAPWPLSPSLCCPTTTTSQVRNPVSPDPSRQPGAGSLEPALLVAANTALTSHAMPTQDNDPSHPSCKGTAVGQPRQAKPSTWVLASPCLLTPSTQWADISRRRTPLSVRIRGGIDGGENVRRGHSHPRPSTDQQGTAAVRPARYVMMQPR</sequence>
<feature type="region of interest" description="Disordered" evidence="1">
    <location>
        <begin position="168"/>
        <end position="189"/>
    </location>
</feature>
<feature type="compositionally biased region" description="Pro residues" evidence="1">
    <location>
        <begin position="94"/>
        <end position="103"/>
    </location>
</feature>
<feature type="region of interest" description="Disordered" evidence="1">
    <location>
        <begin position="1"/>
        <end position="45"/>
    </location>
</feature>
<proteinExistence type="predicted"/>
<reference evidence="2 3" key="1">
    <citation type="submission" date="2020-02" db="EMBL/GenBank/DDBJ databases">
        <title>Draft genome sequence of Haematococcus lacustris strain NIES-144.</title>
        <authorList>
            <person name="Morimoto D."/>
            <person name="Nakagawa S."/>
            <person name="Yoshida T."/>
            <person name="Sawayama S."/>
        </authorList>
    </citation>
    <scope>NUCLEOTIDE SEQUENCE [LARGE SCALE GENOMIC DNA]</scope>
    <source>
        <strain evidence="2 3">NIES-144</strain>
    </source>
</reference>
<gene>
    <name evidence="2" type="ORF">HaLaN_03655</name>
</gene>
<protein>
    <submittedName>
        <fullName evidence="2">Uncharacterized protein</fullName>
    </submittedName>
</protein>
<accession>A0A699YGW0</accession>
<comment type="caution">
    <text evidence="2">The sequence shown here is derived from an EMBL/GenBank/DDBJ whole genome shotgun (WGS) entry which is preliminary data.</text>
</comment>
<name>A0A699YGW0_HAELA</name>
<evidence type="ECO:0000313" key="2">
    <source>
        <dbReference type="EMBL" id="GFH08661.1"/>
    </source>
</evidence>
<dbReference type="EMBL" id="BLLF01000176">
    <property type="protein sequence ID" value="GFH08661.1"/>
    <property type="molecule type" value="Genomic_DNA"/>
</dbReference>
<feature type="region of interest" description="Disordered" evidence="1">
    <location>
        <begin position="263"/>
        <end position="303"/>
    </location>
</feature>